<dbReference type="PROSITE" id="PS50949">
    <property type="entry name" value="HTH_GNTR"/>
    <property type="match status" value="1"/>
</dbReference>
<dbReference type="Pfam" id="PF07729">
    <property type="entry name" value="FCD"/>
    <property type="match status" value="1"/>
</dbReference>
<dbReference type="RefSeq" id="WP_148058704.1">
    <property type="nucleotide sequence ID" value="NZ_RKHJ01000001.1"/>
</dbReference>
<dbReference type="PANTHER" id="PTHR43537:SF24">
    <property type="entry name" value="GLUCONATE OPERON TRANSCRIPTIONAL REPRESSOR"/>
    <property type="match status" value="1"/>
</dbReference>
<dbReference type="InterPro" id="IPR000524">
    <property type="entry name" value="Tscrpt_reg_HTH_GntR"/>
</dbReference>
<evidence type="ECO:0000313" key="6">
    <source>
        <dbReference type="Proteomes" id="UP000275456"/>
    </source>
</evidence>
<proteinExistence type="predicted"/>
<comment type="caution">
    <text evidence="5">The sequence shown here is derived from an EMBL/GenBank/DDBJ whole genome shotgun (WGS) entry which is preliminary data.</text>
</comment>
<dbReference type="GO" id="GO:0003677">
    <property type="term" value="F:DNA binding"/>
    <property type="evidence" value="ECO:0007669"/>
    <property type="project" value="UniProtKB-KW"/>
</dbReference>
<dbReference type="PANTHER" id="PTHR43537">
    <property type="entry name" value="TRANSCRIPTIONAL REGULATOR, GNTR FAMILY"/>
    <property type="match status" value="1"/>
</dbReference>
<gene>
    <name evidence="5" type="ORF">EDD26_1185</name>
</gene>
<reference evidence="5 6" key="1">
    <citation type="submission" date="2018-11" db="EMBL/GenBank/DDBJ databases">
        <title>Sequencing the genomes of 1000 actinobacteria strains.</title>
        <authorList>
            <person name="Klenk H.-P."/>
        </authorList>
    </citation>
    <scope>NUCLEOTIDE SEQUENCE [LARGE SCALE GENOMIC DNA]</scope>
    <source>
        <strain evidence="5 6">DSM 9580</strain>
    </source>
</reference>
<dbReference type="Proteomes" id="UP000275456">
    <property type="component" value="Unassembled WGS sequence"/>
</dbReference>
<dbReference type="PRINTS" id="PR00035">
    <property type="entry name" value="HTHGNTR"/>
</dbReference>
<dbReference type="EMBL" id="RKHJ01000001">
    <property type="protein sequence ID" value="ROR65815.1"/>
    <property type="molecule type" value="Genomic_DNA"/>
</dbReference>
<dbReference type="Pfam" id="PF00392">
    <property type="entry name" value="GntR"/>
    <property type="match status" value="1"/>
</dbReference>
<evidence type="ECO:0000256" key="1">
    <source>
        <dbReference type="ARBA" id="ARBA00023015"/>
    </source>
</evidence>
<dbReference type="SMART" id="SM00895">
    <property type="entry name" value="FCD"/>
    <property type="match status" value="1"/>
</dbReference>
<accession>A0A3N2ASC8</accession>
<evidence type="ECO:0000259" key="4">
    <source>
        <dbReference type="PROSITE" id="PS50949"/>
    </source>
</evidence>
<dbReference type="InterPro" id="IPR036388">
    <property type="entry name" value="WH-like_DNA-bd_sf"/>
</dbReference>
<dbReference type="CDD" id="cd07377">
    <property type="entry name" value="WHTH_GntR"/>
    <property type="match status" value="1"/>
</dbReference>
<dbReference type="SUPFAM" id="SSF46785">
    <property type="entry name" value="Winged helix' DNA-binding domain"/>
    <property type="match status" value="1"/>
</dbReference>
<dbReference type="AlphaFoldDB" id="A0A3N2ASC8"/>
<dbReference type="SUPFAM" id="SSF48008">
    <property type="entry name" value="GntR ligand-binding domain-like"/>
    <property type="match status" value="1"/>
</dbReference>
<keyword evidence="1" id="KW-0805">Transcription regulation</keyword>
<dbReference type="InterPro" id="IPR008920">
    <property type="entry name" value="TF_FadR/GntR_C"/>
</dbReference>
<protein>
    <submittedName>
        <fullName evidence="5">GntR family transcriptional regulator</fullName>
    </submittedName>
</protein>
<dbReference type="Gene3D" id="1.10.10.10">
    <property type="entry name" value="Winged helix-like DNA-binding domain superfamily/Winged helix DNA-binding domain"/>
    <property type="match status" value="1"/>
</dbReference>
<keyword evidence="3" id="KW-0804">Transcription</keyword>
<evidence type="ECO:0000313" key="5">
    <source>
        <dbReference type="EMBL" id="ROR65815.1"/>
    </source>
</evidence>
<feature type="domain" description="HTH gntR-type" evidence="4">
    <location>
        <begin position="13"/>
        <end position="80"/>
    </location>
</feature>
<evidence type="ECO:0000256" key="3">
    <source>
        <dbReference type="ARBA" id="ARBA00023163"/>
    </source>
</evidence>
<keyword evidence="2" id="KW-0238">DNA-binding</keyword>
<dbReference type="InterPro" id="IPR011711">
    <property type="entry name" value="GntR_C"/>
</dbReference>
<organism evidence="5 6">
    <name type="scientific">Agrococcus jenensis</name>
    <dbReference type="NCBI Taxonomy" id="46353"/>
    <lineage>
        <taxon>Bacteria</taxon>
        <taxon>Bacillati</taxon>
        <taxon>Actinomycetota</taxon>
        <taxon>Actinomycetes</taxon>
        <taxon>Micrococcales</taxon>
        <taxon>Microbacteriaceae</taxon>
        <taxon>Agrococcus</taxon>
    </lineage>
</organism>
<dbReference type="Gene3D" id="1.20.120.530">
    <property type="entry name" value="GntR ligand-binding domain-like"/>
    <property type="match status" value="1"/>
</dbReference>
<dbReference type="OrthoDB" id="9816161at2"/>
<dbReference type="InterPro" id="IPR036390">
    <property type="entry name" value="WH_DNA-bd_sf"/>
</dbReference>
<dbReference type="SMART" id="SM00345">
    <property type="entry name" value="HTH_GNTR"/>
    <property type="match status" value="1"/>
</dbReference>
<evidence type="ECO:0000256" key="2">
    <source>
        <dbReference type="ARBA" id="ARBA00023125"/>
    </source>
</evidence>
<sequence>MNGVQTLSAIENRSTAVIIADQLREGIVAGTFVSGDQINEAQLAERLQVSRGPVREALHRLVQEGLLEGRPNRGVFVKEVTRRDIAEVAEAREVIECAAAEVITSMEAEQRDRIAEALVAATEPMAAAVASGDRDRLRRADLAFHTQLVRSGENTRLLRAYTTLATEALICMLHFGDSEPDDDLIASHVHIAELMRSGDMEAVHLALHEHLSIDELDLHSHDEETLRHGRVEG</sequence>
<name>A0A3N2ASC8_9MICO</name>
<keyword evidence="6" id="KW-1185">Reference proteome</keyword>
<dbReference type="GO" id="GO:0003700">
    <property type="term" value="F:DNA-binding transcription factor activity"/>
    <property type="evidence" value="ECO:0007669"/>
    <property type="project" value="InterPro"/>
</dbReference>